<dbReference type="InterPro" id="IPR050638">
    <property type="entry name" value="AA-Vitamin_Transporters"/>
</dbReference>
<evidence type="ECO:0000256" key="6">
    <source>
        <dbReference type="ARBA" id="ARBA00023136"/>
    </source>
</evidence>
<feature type="transmembrane region" description="Helical" evidence="7">
    <location>
        <begin position="97"/>
        <end position="114"/>
    </location>
</feature>
<evidence type="ECO:0000259" key="8">
    <source>
        <dbReference type="Pfam" id="PF00892"/>
    </source>
</evidence>
<evidence type="ECO:0000256" key="4">
    <source>
        <dbReference type="ARBA" id="ARBA00022692"/>
    </source>
</evidence>
<feature type="transmembrane region" description="Helical" evidence="7">
    <location>
        <begin position="65"/>
        <end position="85"/>
    </location>
</feature>
<feature type="transmembrane region" description="Helical" evidence="7">
    <location>
        <begin position="182"/>
        <end position="201"/>
    </location>
</feature>
<name>A0ABT9VMQ7_9BACI</name>
<comment type="similarity">
    <text evidence="2">Belongs to the EamA transporter family.</text>
</comment>
<dbReference type="InterPro" id="IPR037185">
    <property type="entry name" value="EmrE-like"/>
</dbReference>
<dbReference type="RefSeq" id="WP_419151746.1">
    <property type="nucleotide sequence ID" value="NZ_JAUSTR010000003.1"/>
</dbReference>
<evidence type="ECO:0000256" key="3">
    <source>
        <dbReference type="ARBA" id="ARBA00022475"/>
    </source>
</evidence>
<dbReference type="EMBL" id="JAUSTR010000003">
    <property type="protein sequence ID" value="MDQ0162258.1"/>
    <property type="molecule type" value="Genomic_DNA"/>
</dbReference>
<evidence type="ECO:0000256" key="5">
    <source>
        <dbReference type="ARBA" id="ARBA00022989"/>
    </source>
</evidence>
<sequence length="302" mass="33791">MKQLYYALLLLTSMLWAGNFVSGKFMVGHASPFVLTELRWILAVLILAFIVYYQERSFKIPKEAILPLMMMGLTGIIFFNVFLYLALENTSADTVGLLSTLNPISIAVMSFIFLREKLTFRQMIAMFISLAGVFIVLTNGQFDDIWSHTAFNIGDIYMLIAVLVWGGYSVAGKIAMKYVSPYMSTFWSGIFGSLFLLPFTAKEMISIQGPLSFWTAVAYTVVGSTVLAMVFWNIGVHHIGGTTSGMFLNFNPLFTAIFAYFLLGETLGFSQFIGAIMIILGVLSFTRKVETKPIPIHEKLRL</sequence>
<keyword evidence="5 7" id="KW-1133">Transmembrane helix</keyword>
<protein>
    <submittedName>
        <fullName evidence="9">Drug/metabolite transporter (DMT)-like permease</fullName>
    </submittedName>
</protein>
<dbReference type="InterPro" id="IPR000620">
    <property type="entry name" value="EamA_dom"/>
</dbReference>
<keyword evidence="4 7" id="KW-0812">Transmembrane</keyword>
<dbReference type="SUPFAM" id="SSF103481">
    <property type="entry name" value="Multidrug resistance efflux transporter EmrE"/>
    <property type="match status" value="2"/>
</dbReference>
<gene>
    <name evidence="9" type="ORF">J2S06_001334</name>
</gene>
<keyword evidence="3" id="KW-1003">Cell membrane</keyword>
<keyword evidence="10" id="KW-1185">Reference proteome</keyword>
<evidence type="ECO:0000256" key="1">
    <source>
        <dbReference type="ARBA" id="ARBA00004651"/>
    </source>
</evidence>
<feature type="domain" description="EamA" evidence="8">
    <location>
        <begin position="5"/>
        <end position="137"/>
    </location>
</feature>
<comment type="caution">
    <text evidence="9">The sequence shown here is derived from an EMBL/GenBank/DDBJ whole genome shotgun (WGS) entry which is preliminary data.</text>
</comment>
<dbReference type="PANTHER" id="PTHR32322:SF18">
    <property type="entry name" value="S-ADENOSYLMETHIONINE_S-ADENOSYLHOMOCYSTEINE TRANSPORTER"/>
    <property type="match status" value="1"/>
</dbReference>
<keyword evidence="6 7" id="KW-0472">Membrane</keyword>
<comment type="subcellular location">
    <subcellularLocation>
        <location evidence="1">Cell membrane</location>
        <topology evidence="1">Multi-pass membrane protein</topology>
    </subcellularLocation>
</comment>
<dbReference type="Pfam" id="PF00892">
    <property type="entry name" value="EamA"/>
    <property type="match status" value="2"/>
</dbReference>
<feature type="domain" description="EamA" evidence="8">
    <location>
        <begin position="153"/>
        <end position="284"/>
    </location>
</feature>
<proteinExistence type="inferred from homology"/>
<reference evidence="9 10" key="1">
    <citation type="submission" date="2023-07" db="EMBL/GenBank/DDBJ databases">
        <title>Genomic Encyclopedia of Type Strains, Phase IV (KMG-IV): sequencing the most valuable type-strain genomes for metagenomic binning, comparative biology and taxonomic classification.</title>
        <authorList>
            <person name="Goeker M."/>
        </authorList>
    </citation>
    <scope>NUCLEOTIDE SEQUENCE [LARGE SCALE GENOMIC DNA]</scope>
    <source>
        <strain evidence="9 10">DSM 19092</strain>
    </source>
</reference>
<feature type="transmembrane region" description="Helical" evidence="7">
    <location>
        <begin position="213"/>
        <end position="234"/>
    </location>
</feature>
<feature type="transmembrane region" description="Helical" evidence="7">
    <location>
        <begin position="246"/>
        <end position="263"/>
    </location>
</feature>
<feature type="transmembrane region" description="Helical" evidence="7">
    <location>
        <begin position="33"/>
        <end position="53"/>
    </location>
</feature>
<evidence type="ECO:0000313" key="9">
    <source>
        <dbReference type="EMBL" id="MDQ0162258.1"/>
    </source>
</evidence>
<evidence type="ECO:0000256" key="2">
    <source>
        <dbReference type="ARBA" id="ARBA00007362"/>
    </source>
</evidence>
<dbReference type="PANTHER" id="PTHR32322">
    <property type="entry name" value="INNER MEMBRANE TRANSPORTER"/>
    <property type="match status" value="1"/>
</dbReference>
<feature type="transmembrane region" description="Helical" evidence="7">
    <location>
        <begin position="269"/>
        <end position="286"/>
    </location>
</feature>
<accession>A0ABT9VMQ7</accession>
<evidence type="ECO:0000313" key="10">
    <source>
        <dbReference type="Proteomes" id="UP001225646"/>
    </source>
</evidence>
<organism evidence="9 10">
    <name type="scientific">Aeribacillus alveayuensis</name>
    <dbReference type="NCBI Taxonomy" id="279215"/>
    <lineage>
        <taxon>Bacteria</taxon>
        <taxon>Bacillati</taxon>
        <taxon>Bacillota</taxon>
        <taxon>Bacilli</taxon>
        <taxon>Bacillales</taxon>
        <taxon>Bacillaceae</taxon>
        <taxon>Aeribacillus</taxon>
    </lineage>
</organism>
<feature type="transmembrane region" description="Helical" evidence="7">
    <location>
        <begin position="148"/>
        <end position="170"/>
    </location>
</feature>
<dbReference type="Proteomes" id="UP001225646">
    <property type="component" value="Unassembled WGS sequence"/>
</dbReference>
<feature type="transmembrane region" description="Helical" evidence="7">
    <location>
        <begin position="123"/>
        <end position="142"/>
    </location>
</feature>
<evidence type="ECO:0000256" key="7">
    <source>
        <dbReference type="SAM" id="Phobius"/>
    </source>
</evidence>